<dbReference type="OrthoDB" id="9782395at2"/>
<protein>
    <recommendedName>
        <fullName evidence="2">DUF218 domain-containing protein</fullName>
    </recommendedName>
</protein>
<feature type="transmembrane region" description="Helical" evidence="1">
    <location>
        <begin position="39"/>
        <end position="64"/>
    </location>
</feature>
<dbReference type="GO" id="GO:0043164">
    <property type="term" value="P:Gram-negative-bacterium-type cell wall biogenesis"/>
    <property type="evidence" value="ECO:0007669"/>
    <property type="project" value="TreeGrafter"/>
</dbReference>
<dbReference type="AlphaFoldDB" id="A0A0S2HWV9"/>
<evidence type="ECO:0000313" key="4">
    <source>
        <dbReference type="Proteomes" id="UP000064893"/>
    </source>
</evidence>
<keyword evidence="4" id="KW-1185">Reference proteome</keyword>
<evidence type="ECO:0000313" key="3">
    <source>
        <dbReference type="EMBL" id="ALO14569.1"/>
    </source>
</evidence>
<feature type="transmembrane region" description="Helical" evidence="1">
    <location>
        <begin position="12"/>
        <end position="32"/>
    </location>
</feature>
<dbReference type="InterPro" id="IPR014729">
    <property type="entry name" value="Rossmann-like_a/b/a_fold"/>
</dbReference>
<sequence length="258" mass="29159">MSFLISKIVGFATSPLVWIILSMIVTFVLWIRHANVTKVWFIITIVLSVVMTNPLLVNTIFHYWEKAHTTPAVSDTTRYDYAIVLSGMVSKDPAYNQLNFGESSDRILEAAKLFHAKKVSKIIVTGGNASIYYQQPPEAKLLTEFLNSIGVPDSCIVSENKARNTYENALYTAQLPEINQNTAAQNLLITSAYHMPRAAACFRNQGINFTPHPVDFYVSGIKTDFHSIFVPSIAALEKWNILLHEWIGWIYYKTMGYI</sequence>
<dbReference type="Gene3D" id="3.40.50.620">
    <property type="entry name" value="HUPs"/>
    <property type="match status" value="1"/>
</dbReference>
<dbReference type="KEGG" id="blq:L21SP5_00901"/>
<proteinExistence type="predicted"/>
<gene>
    <name evidence="3" type="ORF">L21SP5_00901</name>
</gene>
<evidence type="ECO:0000259" key="2">
    <source>
        <dbReference type="Pfam" id="PF02698"/>
    </source>
</evidence>
<reference evidence="3 4" key="1">
    <citation type="submission" date="2015-11" db="EMBL/GenBank/DDBJ databases">
        <title>Description and complete genome sequence of a novel strain predominating in hypersaline microbial mats and representing a new family of the Bacteriodetes phylum.</title>
        <authorList>
            <person name="Spring S."/>
            <person name="Bunk B."/>
            <person name="Sproer C."/>
            <person name="Klenk H.-P."/>
        </authorList>
    </citation>
    <scope>NUCLEOTIDE SEQUENCE [LARGE SCALE GENOMIC DNA]</scope>
    <source>
        <strain evidence="3 4">L21-Spi-D4</strain>
    </source>
</reference>
<dbReference type="InterPro" id="IPR051599">
    <property type="entry name" value="Cell_Envelope_Assoc"/>
</dbReference>
<feature type="domain" description="DUF218" evidence="2">
    <location>
        <begin position="80"/>
        <end position="248"/>
    </location>
</feature>
<dbReference type="Proteomes" id="UP000064893">
    <property type="component" value="Chromosome"/>
</dbReference>
<name>A0A0S2HWV9_9BACT</name>
<dbReference type="Pfam" id="PF02698">
    <property type="entry name" value="DUF218"/>
    <property type="match status" value="1"/>
</dbReference>
<dbReference type="CDD" id="cd06259">
    <property type="entry name" value="YdcF-like"/>
    <property type="match status" value="1"/>
</dbReference>
<organism evidence="3 4">
    <name type="scientific">Salinivirga cyanobacteriivorans</name>
    <dbReference type="NCBI Taxonomy" id="1307839"/>
    <lineage>
        <taxon>Bacteria</taxon>
        <taxon>Pseudomonadati</taxon>
        <taxon>Bacteroidota</taxon>
        <taxon>Bacteroidia</taxon>
        <taxon>Bacteroidales</taxon>
        <taxon>Salinivirgaceae</taxon>
        <taxon>Salinivirga</taxon>
    </lineage>
</organism>
<dbReference type="GO" id="GO:0005886">
    <property type="term" value="C:plasma membrane"/>
    <property type="evidence" value="ECO:0007669"/>
    <property type="project" value="TreeGrafter"/>
</dbReference>
<evidence type="ECO:0000256" key="1">
    <source>
        <dbReference type="SAM" id="Phobius"/>
    </source>
</evidence>
<dbReference type="PANTHER" id="PTHR30336:SF4">
    <property type="entry name" value="ENVELOPE BIOGENESIS FACTOR ELYC"/>
    <property type="match status" value="1"/>
</dbReference>
<dbReference type="EMBL" id="CP013118">
    <property type="protein sequence ID" value="ALO14569.1"/>
    <property type="molecule type" value="Genomic_DNA"/>
</dbReference>
<dbReference type="InterPro" id="IPR003848">
    <property type="entry name" value="DUF218"/>
</dbReference>
<dbReference type="PANTHER" id="PTHR30336">
    <property type="entry name" value="INNER MEMBRANE PROTEIN, PROBABLE PERMEASE"/>
    <property type="match status" value="1"/>
</dbReference>
<dbReference type="GO" id="GO:0000270">
    <property type="term" value="P:peptidoglycan metabolic process"/>
    <property type="evidence" value="ECO:0007669"/>
    <property type="project" value="TreeGrafter"/>
</dbReference>
<keyword evidence="1" id="KW-0812">Transmembrane</keyword>
<keyword evidence="1" id="KW-1133">Transmembrane helix</keyword>
<accession>A0A0S2HWV9</accession>
<dbReference type="RefSeq" id="WP_057952104.1">
    <property type="nucleotide sequence ID" value="NZ_CP013118.1"/>
</dbReference>
<dbReference type="STRING" id="1307839.L21SP5_00901"/>
<keyword evidence="1" id="KW-0472">Membrane</keyword>